<keyword evidence="1" id="KW-0812">Transmembrane</keyword>
<dbReference type="EMBL" id="JBIMZQ010000039">
    <property type="protein sequence ID" value="KAL3660867.1"/>
    <property type="molecule type" value="Genomic_DNA"/>
</dbReference>
<accession>A0ABD3F2Z3</accession>
<sequence>MRSFLVGSPGIGKSTLLILMAFYLVLKHKKNVLVYRWLDKGDCLFYLGYQAGTVVYFTVEGCSPELVVAIYEELGKHQGFSNVWLLLDGIQYDCIPRRLIHFRMLAASQQVLPKEHADEHAYYCLLPCWKKQDLFKLGREVCNFEEKDMEDRFNISGGSVRVFSIEGIDHLNAMRRKISRACTEVEGTLLLFSDGRNIQAGKNQIDRLRHTFVEDTQVPSNYLTDSNWEQRVDSQYAIDLLKNRIQSQELFPLQLCRVRDCVSEFGTRFFNTSGKISRKLTCCSFVVIAPYTSASM</sequence>
<comment type="caution">
    <text evidence="2">The sequence shown here is derived from an EMBL/GenBank/DDBJ whole genome shotgun (WGS) entry which is preliminary data.</text>
</comment>
<protein>
    <recommendedName>
        <fullName evidence="4">Crinkler (CRN) family protein</fullName>
    </recommendedName>
</protein>
<evidence type="ECO:0000313" key="2">
    <source>
        <dbReference type="EMBL" id="KAL3660867.1"/>
    </source>
</evidence>
<evidence type="ECO:0000313" key="3">
    <source>
        <dbReference type="Proteomes" id="UP001632037"/>
    </source>
</evidence>
<evidence type="ECO:0008006" key="4">
    <source>
        <dbReference type="Google" id="ProtNLM"/>
    </source>
</evidence>
<keyword evidence="1" id="KW-0472">Membrane</keyword>
<organism evidence="2 3">
    <name type="scientific">Phytophthora oleae</name>
    <dbReference type="NCBI Taxonomy" id="2107226"/>
    <lineage>
        <taxon>Eukaryota</taxon>
        <taxon>Sar</taxon>
        <taxon>Stramenopiles</taxon>
        <taxon>Oomycota</taxon>
        <taxon>Peronosporomycetes</taxon>
        <taxon>Peronosporales</taxon>
        <taxon>Peronosporaceae</taxon>
        <taxon>Phytophthora</taxon>
    </lineage>
</organism>
<dbReference type="AlphaFoldDB" id="A0ABD3F2Z3"/>
<gene>
    <name evidence="2" type="ORF">V7S43_014269</name>
</gene>
<evidence type="ECO:0000256" key="1">
    <source>
        <dbReference type="SAM" id="Phobius"/>
    </source>
</evidence>
<dbReference type="InterPro" id="IPR027417">
    <property type="entry name" value="P-loop_NTPase"/>
</dbReference>
<proteinExistence type="predicted"/>
<feature type="transmembrane region" description="Helical" evidence="1">
    <location>
        <begin position="6"/>
        <end position="26"/>
    </location>
</feature>
<keyword evidence="3" id="KW-1185">Reference proteome</keyword>
<dbReference type="Proteomes" id="UP001632037">
    <property type="component" value="Unassembled WGS sequence"/>
</dbReference>
<keyword evidence="1" id="KW-1133">Transmembrane helix</keyword>
<dbReference type="PANTHER" id="PTHR33129">
    <property type="entry name" value="PROTEIN KINASE DOMAIN-CONTAINING PROTEIN-RELATED"/>
    <property type="match status" value="1"/>
</dbReference>
<dbReference type="SUPFAM" id="SSF52540">
    <property type="entry name" value="P-loop containing nucleoside triphosphate hydrolases"/>
    <property type="match status" value="1"/>
</dbReference>
<dbReference type="InterPro" id="IPR052980">
    <property type="entry name" value="Crinkler_effector"/>
</dbReference>
<reference evidence="2 3" key="1">
    <citation type="submission" date="2024-09" db="EMBL/GenBank/DDBJ databases">
        <title>Genome sequencing and assembly of Phytophthora oleae, isolate VK10A, causative agent of rot of olive drupes.</title>
        <authorList>
            <person name="Conti Taguali S."/>
            <person name="Riolo M."/>
            <person name="La Spada F."/>
            <person name="Cacciola S.O."/>
            <person name="Dionisio G."/>
        </authorList>
    </citation>
    <scope>NUCLEOTIDE SEQUENCE [LARGE SCALE GENOMIC DNA]</scope>
    <source>
        <strain evidence="2 3">VK10A</strain>
    </source>
</reference>
<name>A0ABD3F2Z3_9STRA</name>